<sequence length="194" mass="22561">MRDKYSDIVKELTDRELLFHLYLTQLLLLVISLILGFLLFDSFSDFTALFKWADINIIIIGGTAGIIVVLIDLALMRVLPSSYYDDGGLNNKIFRSPSLFQIAFITMLVAFSEEILFRGVIQTNFGLIVSSIIFALVHYRYLFNWFLFLNVVLLSFLIGFVYYFTENLVVTILMHFIIDFLLGMSIKYRNQYNR</sequence>
<gene>
    <name evidence="3" type="ORF">CWS20_19530</name>
</gene>
<keyword evidence="4" id="KW-1185">Reference proteome</keyword>
<evidence type="ECO:0000313" key="4">
    <source>
        <dbReference type="Proteomes" id="UP000233343"/>
    </source>
</evidence>
<feature type="transmembrane region" description="Helical" evidence="1">
    <location>
        <begin position="142"/>
        <end position="162"/>
    </location>
</feature>
<dbReference type="Pfam" id="PF02517">
    <property type="entry name" value="Rce1-like"/>
    <property type="match status" value="1"/>
</dbReference>
<proteinExistence type="predicted"/>
<comment type="caution">
    <text evidence="3">The sequence shown here is derived from an EMBL/GenBank/DDBJ whole genome shotgun (WGS) entry which is preliminary data.</text>
</comment>
<feature type="transmembrane region" description="Helical" evidence="1">
    <location>
        <begin position="52"/>
        <end position="73"/>
    </location>
</feature>
<feature type="domain" description="CAAX prenyl protease 2/Lysostaphin resistance protein A-like" evidence="2">
    <location>
        <begin position="98"/>
        <end position="181"/>
    </location>
</feature>
<dbReference type="AlphaFoldDB" id="A0A2N0ZCW9"/>
<feature type="transmembrane region" description="Helical" evidence="1">
    <location>
        <begin position="117"/>
        <end position="137"/>
    </location>
</feature>
<organism evidence="3 4">
    <name type="scientific">Cytobacillus horneckiae</name>
    <dbReference type="NCBI Taxonomy" id="549687"/>
    <lineage>
        <taxon>Bacteria</taxon>
        <taxon>Bacillati</taxon>
        <taxon>Bacillota</taxon>
        <taxon>Bacilli</taxon>
        <taxon>Bacillales</taxon>
        <taxon>Bacillaceae</taxon>
        <taxon>Cytobacillus</taxon>
    </lineage>
</organism>
<dbReference type="InterPro" id="IPR003675">
    <property type="entry name" value="Rce1/LyrA-like_dom"/>
</dbReference>
<dbReference type="GO" id="GO:0004175">
    <property type="term" value="F:endopeptidase activity"/>
    <property type="evidence" value="ECO:0007669"/>
    <property type="project" value="UniProtKB-ARBA"/>
</dbReference>
<keyword evidence="1" id="KW-0472">Membrane</keyword>
<keyword evidence="1" id="KW-1133">Transmembrane helix</keyword>
<keyword evidence="3" id="KW-0378">Hydrolase</keyword>
<dbReference type="EMBL" id="PISD01000046">
    <property type="protein sequence ID" value="PKG27351.1"/>
    <property type="molecule type" value="Genomic_DNA"/>
</dbReference>
<dbReference type="GO" id="GO:0006508">
    <property type="term" value="P:proteolysis"/>
    <property type="evidence" value="ECO:0007669"/>
    <property type="project" value="UniProtKB-KW"/>
</dbReference>
<evidence type="ECO:0000256" key="1">
    <source>
        <dbReference type="SAM" id="Phobius"/>
    </source>
</evidence>
<feature type="transmembrane region" description="Helical" evidence="1">
    <location>
        <begin position="21"/>
        <end position="40"/>
    </location>
</feature>
<keyword evidence="1" id="KW-0812">Transmembrane</keyword>
<dbReference type="Proteomes" id="UP000233343">
    <property type="component" value="Unassembled WGS sequence"/>
</dbReference>
<keyword evidence="3" id="KW-0482">Metalloprotease</keyword>
<accession>A0A2N0ZCW9</accession>
<evidence type="ECO:0000259" key="2">
    <source>
        <dbReference type="Pfam" id="PF02517"/>
    </source>
</evidence>
<protein>
    <submittedName>
        <fullName evidence="3">CPBP family intramembrane metalloprotease</fullName>
    </submittedName>
</protein>
<dbReference type="GO" id="GO:0080120">
    <property type="term" value="P:CAAX-box protein maturation"/>
    <property type="evidence" value="ECO:0007669"/>
    <property type="project" value="UniProtKB-ARBA"/>
</dbReference>
<name>A0A2N0ZCW9_9BACI</name>
<evidence type="ECO:0000313" key="3">
    <source>
        <dbReference type="EMBL" id="PKG27351.1"/>
    </source>
</evidence>
<dbReference type="GO" id="GO:0008237">
    <property type="term" value="F:metallopeptidase activity"/>
    <property type="evidence" value="ECO:0007669"/>
    <property type="project" value="UniProtKB-KW"/>
</dbReference>
<feature type="transmembrane region" description="Helical" evidence="1">
    <location>
        <begin position="93"/>
        <end position="111"/>
    </location>
</feature>
<feature type="transmembrane region" description="Helical" evidence="1">
    <location>
        <begin position="168"/>
        <end position="186"/>
    </location>
</feature>
<keyword evidence="3" id="KW-0645">Protease</keyword>
<reference evidence="3 4" key="1">
    <citation type="journal article" date="2010" name="Int. J. Syst. Evol. Microbiol.">
        <title>Bacillus horneckiae sp. nov., isolated from a spacecraft-assembly clean room.</title>
        <authorList>
            <person name="Vaishampayan P."/>
            <person name="Probst A."/>
            <person name="Krishnamurthi S."/>
            <person name="Ghosh S."/>
            <person name="Osman S."/>
            <person name="McDowall A."/>
            <person name="Ruckmani A."/>
            <person name="Mayilraj S."/>
            <person name="Venkateswaran K."/>
        </authorList>
    </citation>
    <scope>NUCLEOTIDE SEQUENCE [LARGE SCALE GENOMIC DNA]</scope>
    <source>
        <strain evidence="4">1PO1SC</strain>
    </source>
</reference>
<dbReference type="RefSeq" id="WP_066200685.1">
    <property type="nucleotide sequence ID" value="NZ_JAMAUX010000006.1"/>
</dbReference>